<dbReference type="Proteomes" id="UP001164439">
    <property type="component" value="Chromosome"/>
</dbReference>
<reference evidence="2" key="1">
    <citation type="submission" date="2022-12" db="EMBL/GenBank/DDBJ databases">
        <authorList>
            <person name="Ruckert C."/>
            <person name="Busche T."/>
            <person name="Kalinowski J."/>
            <person name="Wittmann C."/>
        </authorList>
    </citation>
    <scope>NUCLEOTIDE SEQUENCE</scope>
    <source>
        <strain evidence="2">DSM 40467</strain>
    </source>
</reference>
<evidence type="ECO:0000313" key="3">
    <source>
        <dbReference type="Proteomes" id="UP001164439"/>
    </source>
</evidence>
<feature type="chain" id="PRO_5045622803" evidence="1">
    <location>
        <begin position="23"/>
        <end position="129"/>
    </location>
</feature>
<protein>
    <submittedName>
        <fullName evidence="2">Peptidase inhibitor family I36 protein</fullName>
    </submittedName>
</protein>
<feature type="signal peptide" evidence="1">
    <location>
        <begin position="1"/>
        <end position="22"/>
    </location>
</feature>
<dbReference type="PROSITE" id="PS51257">
    <property type="entry name" value="PROKAR_LIPOPROTEIN"/>
    <property type="match status" value="1"/>
</dbReference>
<dbReference type="EMBL" id="CP114413">
    <property type="protein sequence ID" value="WAZ26726.1"/>
    <property type="molecule type" value="Genomic_DNA"/>
</dbReference>
<accession>A0ABY7KVG4</accession>
<keyword evidence="3" id="KW-1185">Reference proteome</keyword>
<sequence>MNFKGKLATVALVGSMAVSGMAATAPSAAAVGGCPSGKLCLYDDPNYAHLDITSTSTKACFSLTDWNGFSDGIGSYVNNLPVPVDVYTWTGSVYLYDGRIRAGGFSSNAGSKFGSRGTVCTGGLTPPGW</sequence>
<keyword evidence="1" id="KW-0732">Signal</keyword>
<dbReference type="Pfam" id="PF03995">
    <property type="entry name" value="Inhibitor_I36"/>
    <property type="match status" value="1"/>
</dbReference>
<evidence type="ECO:0000256" key="1">
    <source>
        <dbReference type="SAM" id="SignalP"/>
    </source>
</evidence>
<gene>
    <name evidence="2" type="ORF">STRCI_008352</name>
</gene>
<dbReference type="RefSeq" id="WP_269664212.1">
    <property type="nucleotide sequence ID" value="NZ_CP114413.1"/>
</dbReference>
<evidence type="ECO:0000313" key="2">
    <source>
        <dbReference type="EMBL" id="WAZ26726.1"/>
    </source>
</evidence>
<proteinExistence type="predicted"/>
<name>A0ABY7KVG4_9ACTN</name>
<organism evidence="2 3">
    <name type="scientific">Streptomyces cinnabarinus</name>
    <dbReference type="NCBI Taxonomy" id="67287"/>
    <lineage>
        <taxon>Bacteria</taxon>
        <taxon>Bacillati</taxon>
        <taxon>Actinomycetota</taxon>
        <taxon>Actinomycetes</taxon>
        <taxon>Kitasatosporales</taxon>
        <taxon>Streptomycetaceae</taxon>
        <taxon>Streptomyces</taxon>
    </lineage>
</organism>